<gene>
    <name evidence="1" type="ORF">L195_g061464</name>
</gene>
<organism evidence="1 2">
    <name type="scientific">Trifolium pratense</name>
    <name type="common">Red clover</name>
    <dbReference type="NCBI Taxonomy" id="57577"/>
    <lineage>
        <taxon>Eukaryota</taxon>
        <taxon>Viridiplantae</taxon>
        <taxon>Streptophyta</taxon>
        <taxon>Embryophyta</taxon>
        <taxon>Tracheophyta</taxon>
        <taxon>Spermatophyta</taxon>
        <taxon>Magnoliopsida</taxon>
        <taxon>eudicotyledons</taxon>
        <taxon>Gunneridae</taxon>
        <taxon>Pentapetalae</taxon>
        <taxon>rosids</taxon>
        <taxon>fabids</taxon>
        <taxon>Fabales</taxon>
        <taxon>Fabaceae</taxon>
        <taxon>Papilionoideae</taxon>
        <taxon>50 kb inversion clade</taxon>
        <taxon>NPAAA clade</taxon>
        <taxon>Hologalegina</taxon>
        <taxon>IRL clade</taxon>
        <taxon>Trifolieae</taxon>
        <taxon>Trifolium</taxon>
    </lineage>
</organism>
<sequence length="67" mass="7180">MVIIGSSMSVLFSFILSKLFPPSPSHLSPFSTINGIAPRFCLTSGEGDDRNCRPRLALEAALLSLSL</sequence>
<protein>
    <submittedName>
        <fullName evidence="1">Uncharacterized protein</fullName>
    </submittedName>
</protein>
<proteinExistence type="predicted"/>
<evidence type="ECO:0000313" key="2">
    <source>
        <dbReference type="Proteomes" id="UP000236291"/>
    </source>
</evidence>
<reference evidence="1 2" key="1">
    <citation type="journal article" date="2014" name="Am. J. Bot.">
        <title>Genome assembly and annotation for red clover (Trifolium pratense; Fabaceae).</title>
        <authorList>
            <person name="Istvanek J."/>
            <person name="Jaros M."/>
            <person name="Krenek A."/>
            <person name="Repkova J."/>
        </authorList>
    </citation>
    <scope>NUCLEOTIDE SEQUENCE [LARGE SCALE GENOMIC DNA]</scope>
    <source>
        <strain evidence="2">cv. Tatra</strain>
        <tissue evidence="1">Young leaves</tissue>
    </source>
</reference>
<comment type="caution">
    <text evidence="1">The sequence shown here is derived from an EMBL/GenBank/DDBJ whole genome shotgun (WGS) entry which is preliminary data.</text>
</comment>
<name>A0A2K3K9Z8_TRIPR</name>
<accession>A0A2K3K9Z8</accession>
<evidence type="ECO:0000313" key="1">
    <source>
        <dbReference type="EMBL" id="PNX63115.1"/>
    </source>
</evidence>
<dbReference type="AlphaFoldDB" id="A0A2K3K9Z8"/>
<reference evidence="1 2" key="2">
    <citation type="journal article" date="2017" name="Front. Plant Sci.">
        <title>Gene Classification and Mining of Molecular Markers Useful in Red Clover (Trifolium pratense) Breeding.</title>
        <authorList>
            <person name="Istvanek J."/>
            <person name="Dluhosova J."/>
            <person name="Dluhos P."/>
            <person name="Patkova L."/>
            <person name="Nedelnik J."/>
            <person name="Repkova J."/>
        </authorList>
    </citation>
    <scope>NUCLEOTIDE SEQUENCE [LARGE SCALE GENOMIC DNA]</scope>
    <source>
        <strain evidence="2">cv. Tatra</strain>
        <tissue evidence="1">Young leaves</tissue>
    </source>
</reference>
<dbReference type="EMBL" id="ASHM01152563">
    <property type="protein sequence ID" value="PNX63115.1"/>
    <property type="molecule type" value="Genomic_DNA"/>
</dbReference>
<dbReference type="Proteomes" id="UP000236291">
    <property type="component" value="Unassembled WGS sequence"/>
</dbReference>